<evidence type="ECO:0000256" key="1">
    <source>
        <dbReference type="ARBA" id="ARBA00022741"/>
    </source>
</evidence>
<feature type="non-terminal residue" evidence="4">
    <location>
        <position position="720"/>
    </location>
</feature>
<evidence type="ECO:0000313" key="4">
    <source>
        <dbReference type="EMBL" id="CAE7703596.1"/>
    </source>
</evidence>
<dbReference type="GO" id="GO:0005524">
    <property type="term" value="F:ATP binding"/>
    <property type="evidence" value="ECO:0007669"/>
    <property type="project" value="UniProtKB-KW"/>
</dbReference>
<dbReference type="GO" id="GO:0016301">
    <property type="term" value="F:kinase activity"/>
    <property type="evidence" value="ECO:0007669"/>
    <property type="project" value="InterPro"/>
</dbReference>
<keyword evidence="2" id="KW-0067">ATP-binding</keyword>
<name>A0A812WU26_9DINO</name>
<dbReference type="EMBL" id="CAJNJA010035175">
    <property type="protein sequence ID" value="CAE7703596.1"/>
    <property type="molecule type" value="Genomic_DNA"/>
</dbReference>
<dbReference type="InterPro" id="IPR027417">
    <property type="entry name" value="P-loop_NTPase"/>
</dbReference>
<dbReference type="Pfam" id="PF06414">
    <property type="entry name" value="Zeta_toxin"/>
    <property type="match status" value="1"/>
</dbReference>
<dbReference type="Proteomes" id="UP000601435">
    <property type="component" value="Unassembled WGS sequence"/>
</dbReference>
<reference evidence="4" key="1">
    <citation type="submission" date="2021-02" db="EMBL/GenBank/DDBJ databases">
        <authorList>
            <person name="Dougan E. K."/>
            <person name="Rhodes N."/>
            <person name="Thang M."/>
            <person name="Chan C."/>
        </authorList>
    </citation>
    <scope>NUCLEOTIDE SEQUENCE</scope>
</reference>
<organism evidence="4 5">
    <name type="scientific">Symbiodinium necroappetens</name>
    <dbReference type="NCBI Taxonomy" id="1628268"/>
    <lineage>
        <taxon>Eukaryota</taxon>
        <taxon>Sar</taxon>
        <taxon>Alveolata</taxon>
        <taxon>Dinophyceae</taxon>
        <taxon>Suessiales</taxon>
        <taxon>Symbiodiniaceae</taxon>
        <taxon>Symbiodinium</taxon>
    </lineage>
</organism>
<feature type="domain" description="Zeta toxin" evidence="3">
    <location>
        <begin position="519"/>
        <end position="662"/>
    </location>
</feature>
<proteinExistence type="predicted"/>
<accession>A0A812WU26</accession>
<dbReference type="Gene3D" id="3.40.50.300">
    <property type="entry name" value="P-loop containing nucleotide triphosphate hydrolases"/>
    <property type="match status" value="2"/>
</dbReference>
<dbReference type="SUPFAM" id="SSF52540">
    <property type="entry name" value="P-loop containing nucleoside triphosphate hydrolases"/>
    <property type="match status" value="2"/>
</dbReference>
<sequence>EKPSRFLRCLFAMAGVKIQVKLAGTTEVPKNFHHGKAQHKEVQSLPSHSRHLPEPHGLSEFLSQAHRMAAFEWPKALEERHLEAKQLRLVIEDSDTYSYEALLQQGFLPKFLCSELRCRNCATVRLAAQNPMFVRRSGSWIIRPNPSYFDYVQAAKAPRDLKFQPQGFRLIAWWVHPELQRDSPWFQPNEIIPCEPGADHTFDYQAVQPLSDFQTSAVKYLMTWRDLGPEHLAELIQLRADIFDHLTEEQTPDLELLPPSVLVSDILPFPTPPGFDCKKYFSAISCRSLDEHFDEESAGGHGAAVRKALVVFGPAGVGKSTVIEKLTSGTLALQCPELCFLKEPTTIDGDRIREAKPGFSPKETALAKERLLSWAIREERSLLIATVRPEDYLERLHAQGYVLHLLPIFCSQEVALRRARAREAETGRAAESAGCERAFRERIHAFFRLTMASGSVFFVDNRGDVPRLWRKLTSPMPAEAARACSEVFNLAGVPTPWTSTSFLDTAGLMRSSLRGCKGRQCKTRQLVFLVGPQGAGKTTTWRQHPEILAQAGLEGHTVLDGELFYEAHGGHQVLQELEKDACTSHLTLAEEMRTWKRDAASRAGSLGLNILLPVTGTSPMTDAESMAYFQRLGYKISAIFLLVSPQSSSSNAKIRQKQTGRPAMDCFTYSKTCELMDALRKQFDVLYINNDQFQWEVLSSSVGQLRLKMFSEQSSAWRSA</sequence>
<evidence type="ECO:0000259" key="3">
    <source>
        <dbReference type="Pfam" id="PF06414"/>
    </source>
</evidence>
<dbReference type="OrthoDB" id="418831at2759"/>
<evidence type="ECO:0000256" key="2">
    <source>
        <dbReference type="ARBA" id="ARBA00022840"/>
    </source>
</evidence>
<gene>
    <name evidence="4" type="ORF">SNEC2469_LOCUS20270</name>
</gene>
<dbReference type="AlphaFoldDB" id="A0A812WU26"/>
<evidence type="ECO:0000313" key="5">
    <source>
        <dbReference type="Proteomes" id="UP000601435"/>
    </source>
</evidence>
<keyword evidence="1" id="KW-0547">Nucleotide-binding</keyword>
<keyword evidence="5" id="KW-1185">Reference proteome</keyword>
<comment type="caution">
    <text evidence="4">The sequence shown here is derived from an EMBL/GenBank/DDBJ whole genome shotgun (WGS) entry which is preliminary data.</text>
</comment>
<protein>
    <recommendedName>
        <fullName evidence="3">Zeta toxin domain-containing protein</fullName>
    </recommendedName>
</protein>
<dbReference type="InterPro" id="IPR010488">
    <property type="entry name" value="Zeta_toxin_domain"/>
</dbReference>